<dbReference type="Proteomes" id="UP000837932">
    <property type="component" value="Unassembled WGS sequence"/>
</dbReference>
<dbReference type="EMBL" id="CAKLPY010000001">
    <property type="protein sequence ID" value="CAH0994528.1"/>
    <property type="molecule type" value="Genomic_DNA"/>
</dbReference>
<dbReference type="RefSeq" id="WP_238804369.1">
    <property type="nucleotide sequence ID" value="NZ_CAKLPY010000001.1"/>
</dbReference>
<sequence>MKILHFIALLFFSFIANAQNSSIRLIMTGGANAGKYTTNSEKTTCSCGLTGEKSFGNQFSQKGAKDNEFSSLQLIIDDKDAALKGTNTFYVKVAFGKILVGKKYEIDGRNSGIGFTKKLGKGICTLTKHGKSYDAHIVGETSDGVKIEATLVCNKTMFKKNEQYIEE</sequence>
<proteinExistence type="predicted"/>
<protein>
    <submittedName>
        <fullName evidence="2">Uncharacterized protein</fullName>
    </submittedName>
</protein>
<feature type="signal peptide" evidence="1">
    <location>
        <begin position="1"/>
        <end position="18"/>
    </location>
</feature>
<reference evidence="2" key="1">
    <citation type="submission" date="2021-12" db="EMBL/GenBank/DDBJ databases">
        <authorList>
            <person name="Rodrigo-Torres L."/>
            <person name="Arahal R. D."/>
            <person name="Lucena T."/>
        </authorList>
    </citation>
    <scope>NUCLEOTIDE SEQUENCE</scope>
    <source>
        <strain evidence="2">CECT 8858</strain>
    </source>
</reference>
<keyword evidence="1" id="KW-0732">Signal</keyword>
<organism evidence="2 3">
    <name type="scientific">Emticicia aquatica</name>
    <dbReference type="NCBI Taxonomy" id="1681835"/>
    <lineage>
        <taxon>Bacteria</taxon>
        <taxon>Pseudomonadati</taxon>
        <taxon>Bacteroidota</taxon>
        <taxon>Cytophagia</taxon>
        <taxon>Cytophagales</taxon>
        <taxon>Leadbetterellaceae</taxon>
        <taxon>Emticicia</taxon>
    </lineage>
</organism>
<comment type="caution">
    <text evidence="2">The sequence shown here is derived from an EMBL/GenBank/DDBJ whole genome shotgun (WGS) entry which is preliminary data.</text>
</comment>
<feature type="chain" id="PRO_5046255173" evidence="1">
    <location>
        <begin position="19"/>
        <end position="167"/>
    </location>
</feature>
<evidence type="ECO:0000313" key="3">
    <source>
        <dbReference type="Proteomes" id="UP000837932"/>
    </source>
</evidence>
<name>A0ABM9ALC0_9BACT</name>
<accession>A0ABM9ALC0</accession>
<keyword evidence="3" id="KW-1185">Reference proteome</keyword>
<gene>
    <name evidence="2" type="ORF">EMA8858_00638</name>
</gene>
<evidence type="ECO:0000256" key="1">
    <source>
        <dbReference type="SAM" id="SignalP"/>
    </source>
</evidence>
<evidence type="ECO:0000313" key="2">
    <source>
        <dbReference type="EMBL" id="CAH0994528.1"/>
    </source>
</evidence>